<dbReference type="SMART" id="SM01008">
    <property type="entry name" value="Ald_Xan_dh_C"/>
    <property type="match status" value="1"/>
</dbReference>
<keyword evidence="3" id="KW-1185">Reference proteome</keyword>
<evidence type="ECO:0000259" key="1">
    <source>
        <dbReference type="SMART" id="SM01008"/>
    </source>
</evidence>
<dbReference type="InterPro" id="IPR000674">
    <property type="entry name" value="Ald_Oxase/Xan_DH_a/b"/>
</dbReference>
<dbReference type="GO" id="GO:0005506">
    <property type="term" value="F:iron ion binding"/>
    <property type="evidence" value="ECO:0007669"/>
    <property type="project" value="InterPro"/>
</dbReference>
<dbReference type="Pfam" id="PF02738">
    <property type="entry name" value="MoCoBD_1"/>
    <property type="match status" value="1"/>
</dbReference>
<dbReference type="Proteomes" id="UP001331761">
    <property type="component" value="Unassembled WGS sequence"/>
</dbReference>
<dbReference type="Pfam" id="PF01315">
    <property type="entry name" value="Ald_Xan_dh_C"/>
    <property type="match status" value="1"/>
</dbReference>
<comment type="caution">
    <text evidence="2">The sequence shown here is derived from an EMBL/GenBank/DDBJ whole genome shotgun (WGS) entry which is preliminary data.</text>
</comment>
<proteinExistence type="predicted"/>
<dbReference type="InterPro" id="IPR036856">
    <property type="entry name" value="Ald_Oxase/Xan_DH_a/b_sf"/>
</dbReference>
<reference evidence="2 3" key="1">
    <citation type="submission" date="2019-10" db="EMBL/GenBank/DDBJ databases">
        <title>Assembly and Annotation for the nematode Trichostrongylus colubriformis.</title>
        <authorList>
            <person name="Martin J."/>
        </authorList>
    </citation>
    <scope>NUCLEOTIDE SEQUENCE [LARGE SCALE GENOMIC DNA]</scope>
    <source>
        <strain evidence="2">G859</strain>
        <tissue evidence="2">Whole worm</tissue>
    </source>
</reference>
<protein>
    <recommendedName>
        <fullName evidence="1">Aldehyde oxidase/xanthine dehydrogenase a/b hammerhead domain-containing protein</fullName>
    </recommendedName>
</protein>
<dbReference type="EMBL" id="WIXE01006000">
    <property type="protein sequence ID" value="KAK5981691.1"/>
    <property type="molecule type" value="Genomic_DNA"/>
</dbReference>
<dbReference type="SUPFAM" id="SSF56003">
    <property type="entry name" value="Molybdenum cofactor-binding domain"/>
    <property type="match status" value="1"/>
</dbReference>
<evidence type="ECO:0000313" key="3">
    <source>
        <dbReference type="Proteomes" id="UP001331761"/>
    </source>
</evidence>
<accession>A0AAN8IQ43</accession>
<evidence type="ECO:0000313" key="2">
    <source>
        <dbReference type="EMBL" id="KAK5981691.1"/>
    </source>
</evidence>
<dbReference type="InterPro" id="IPR008274">
    <property type="entry name" value="AldOxase/xan_DH_MoCoBD1"/>
</dbReference>
<dbReference type="PANTHER" id="PTHR11908:SF139">
    <property type="entry name" value="XANTHINE DEHYDROGENASE-RELATED"/>
    <property type="match status" value="1"/>
</dbReference>
<dbReference type="AlphaFoldDB" id="A0AAN8IQ43"/>
<dbReference type="GO" id="GO:0016491">
    <property type="term" value="F:oxidoreductase activity"/>
    <property type="evidence" value="ECO:0007669"/>
    <property type="project" value="InterPro"/>
</dbReference>
<dbReference type="Gene3D" id="3.30.365.10">
    <property type="entry name" value="Aldehyde oxidase/xanthine dehydrogenase, molybdopterin binding domain"/>
    <property type="match status" value="1"/>
</dbReference>
<gene>
    <name evidence="2" type="ORF">GCK32_014484</name>
</gene>
<dbReference type="Gene3D" id="3.90.1170.50">
    <property type="entry name" value="Aldehyde oxidase/xanthine dehydrogenase, a/b hammerhead"/>
    <property type="match status" value="1"/>
</dbReference>
<organism evidence="2 3">
    <name type="scientific">Trichostrongylus colubriformis</name>
    <name type="common">Black scour worm</name>
    <dbReference type="NCBI Taxonomy" id="6319"/>
    <lineage>
        <taxon>Eukaryota</taxon>
        <taxon>Metazoa</taxon>
        <taxon>Ecdysozoa</taxon>
        <taxon>Nematoda</taxon>
        <taxon>Chromadorea</taxon>
        <taxon>Rhabditida</taxon>
        <taxon>Rhabditina</taxon>
        <taxon>Rhabditomorpha</taxon>
        <taxon>Strongyloidea</taxon>
        <taxon>Trichostrongylidae</taxon>
        <taxon>Trichostrongylus</taxon>
    </lineage>
</organism>
<dbReference type="InterPro" id="IPR016208">
    <property type="entry name" value="Ald_Oxase/xanthine_DH-like"/>
</dbReference>
<feature type="domain" description="Aldehyde oxidase/xanthine dehydrogenase a/b hammerhead" evidence="1">
    <location>
        <begin position="112"/>
        <end position="226"/>
    </location>
</feature>
<dbReference type="PANTHER" id="PTHR11908">
    <property type="entry name" value="XANTHINE DEHYDROGENASE"/>
    <property type="match status" value="1"/>
</dbReference>
<sequence>MKSGNQQLMDLEDQTKSVPCEGRYNGLKSHVNELLTALDDDIAQFSSLPDFDYRRNLIRAAIREMCENPDQKFTSEDKLPAGCLQVYTDCSQNGTNASERSEPIHSSVPYATGEAVFLNDIKIRDVAYGGVVLSTEAHAKILKVDTETALKTNGVLGYVDINDIPKGGTNYPGSLLHEIFGADDTPMFADKEVLAVGQVIGLVVAKSPETARRAAKLVKIHYQQLPAVLTMEEAIEQKSYHLDPFQFGASEEMVENELSKCDIVIEGTTSLGGQDHCYMETQGSVAVPGKHDEWYFALVLPVYIGSFHK</sequence>
<name>A0AAN8IQ43_TRICO</name>
<dbReference type="InterPro" id="IPR037165">
    <property type="entry name" value="AldOxase/xan_DH_Mopterin-bd_sf"/>
</dbReference>
<dbReference type="SUPFAM" id="SSF54665">
    <property type="entry name" value="CO dehydrogenase molybdoprotein N-domain-like"/>
    <property type="match status" value="1"/>
</dbReference>